<sequence>MLKESEERVILVDENDQEIGTEGKFEAHLNPRRHRAFSIFIFNPQGEILIQRRALCKYHAQGLWANTCCGHPRPQENVSLAAQRRLHEELGFGAPLTFLQTVKYDLKLDERMWEKEFTHVFQGVYEGSFELNPDEIMETRWIDPLKLKTEMESHPQNFAAWFLFYVHNYFEALFLPKIDLEIKKCG</sequence>
<dbReference type="InterPro" id="IPR011876">
    <property type="entry name" value="IsopentenylPP_isomerase_typ1"/>
</dbReference>
<dbReference type="PROSITE" id="PS51462">
    <property type="entry name" value="NUDIX"/>
    <property type="match status" value="1"/>
</dbReference>
<evidence type="ECO:0000256" key="1">
    <source>
        <dbReference type="ARBA" id="ARBA00004826"/>
    </source>
</evidence>
<dbReference type="InterPro" id="IPR000086">
    <property type="entry name" value="NUDIX_hydrolase_dom"/>
</dbReference>
<keyword evidence="5 10" id="KW-0479">Metal-binding</keyword>
<dbReference type="HAMAP" id="MF_00202">
    <property type="entry name" value="Idi"/>
    <property type="match status" value="1"/>
</dbReference>
<keyword evidence="13" id="KW-1185">Reference proteome</keyword>
<evidence type="ECO:0000256" key="9">
    <source>
        <dbReference type="ARBA" id="ARBA00023235"/>
    </source>
</evidence>
<comment type="cofactor">
    <cofactor evidence="10">
        <name>Mn(2+)</name>
        <dbReference type="ChEBI" id="CHEBI:29035"/>
    </cofactor>
    <text evidence="10">Binds 1 Mn(2+) ion per subunit.</text>
</comment>
<dbReference type="NCBIfam" id="NF002995">
    <property type="entry name" value="PRK03759.1"/>
    <property type="match status" value="1"/>
</dbReference>
<evidence type="ECO:0000259" key="11">
    <source>
        <dbReference type="PROSITE" id="PS51462"/>
    </source>
</evidence>
<feature type="active site" evidence="10">
    <location>
        <position position="116"/>
    </location>
</feature>
<evidence type="ECO:0000256" key="2">
    <source>
        <dbReference type="ARBA" id="ARBA00007579"/>
    </source>
</evidence>
<comment type="subcellular location">
    <subcellularLocation>
        <location evidence="10">Cytoplasm</location>
    </subcellularLocation>
</comment>
<comment type="cofactor">
    <cofactor evidence="10">
        <name>Mg(2+)</name>
        <dbReference type="ChEBI" id="CHEBI:18420"/>
    </cofactor>
    <text evidence="10">Binds 1 Mg(2+) ion per subunit. The magnesium ion binds only when substrate is bound.</text>
</comment>
<keyword evidence="7 10" id="KW-0464">Manganese</keyword>
<feature type="binding site" evidence="10">
    <location>
        <position position="34"/>
    </location>
    <ligand>
        <name>Mn(2+)</name>
        <dbReference type="ChEBI" id="CHEBI:29035"/>
    </ligand>
</feature>
<evidence type="ECO:0000256" key="4">
    <source>
        <dbReference type="ARBA" id="ARBA00022490"/>
    </source>
</evidence>
<reference evidence="12 13" key="1">
    <citation type="journal article" date="2024" name="Environ. Microbiol.">
        <title>Novel evolutionary insights on the interactions of the Holosporales (Alphaproteobacteria) with eukaryotic hosts from comparative genomics.</title>
        <authorList>
            <person name="Giovannini M."/>
            <person name="Petroni G."/>
            <person name="Castelli M."/>
        </authorList>
    </citation>
    <scope>NUCLEOTIDE SEQUENCE [LARGE SCALE GENOMIC DNA]</scope>
    <source>
        <strain evidence="12 13">US_Bl 15I1</strain>
    </source>
</reference>
<feature type="binding site" evidence="10">
    <location>
        <position position="116"/>
    </location>
    <ligand>
        <name>Mn(2+)</name>
        <dbReference type="ChEBI" id="CHEBI:29035"/>
    </ligand>
</feature>
<evidence type="ECO:0000256" key="6">
    <source>
        <dbReference type="ARBA" id="ARBA00022842"/>
    </source>
</evidence>
<name>A0ABZ2C308_9PROT</name>
<organism evidence="12 13">
    <name type="scientific">Candidatus Bealeia paramacronuclearis</name>
    <dbReference type="NCBI Taxonomy" id="1921001"/>
    <lineage>
        <taxon>Bacteria</taxon>
        <taxon>Pseudomonadati</taxon>
        <taxon>Pseudomonadota</taxon>
        <taxon>Alphaproteobacteria</taxon>
        <taxon>Holosporales</taxon>
        <taxon>Holosporaceae</taxon>
        <taxon>Candidatus Bealeia</taxon>
    </lineage>
</organism>
<dbReference type="SUPFAM" id="SSF55811">
    <property type="entry name" value="Nudix"/>
    <property type="match status" value="1"/>
</dbReference>
<evidence type="ECO:0000256" key="5">
    <source>
        <dbReference type="ARBA" id="ARBA00022723"/>
    </source>
</evidence>
<evidence type="ECO:0000256" key="8">
    <source>
        <dbReference type="ARBA" id="ARBA00023229"/>
    </source>
</evidence>
<evidence type="ECO:0000256" key="3">
    <source>
        <dbReference type="ARBA" id="ARBA00012057"/>
    </source>
</evidence>
<dbReference type="Proteomes" id="UP001330434">
    <property type="component" value="Chromosome"/>
</dbReference>
<dbReference type="PIRSF" id="PIRSF018427">
    <property type="entry name" value="Isopntndiph_ism"/>
    <property type="match status" value="1"/>
</dbReference>
<dbReference type="RefSeq" id="WP_331255657.1">
    <property type="nucleotide sequence ID" value="NZ_CP133270.1"/>
</dbReference>
<comment type="pathway">
    <text evidence="1 10">Isoprenoid biosynthesis; dimethylallyl diphosphate biosynthesis; dimethylallyl diphosphate from isopentenyl diphosphate: step 1/1.</text>
</comment>
<feature type="binding site" evidence="10">
    <location>
        <position position="71"/>
    </location>
    <ligand>
        <name>Mn(2+)</name>
        <dbReference type="ChEBI" id="CHEBI:29035"/>
    </ligand>
</feature>
<comment type="similarity">
    <text evidence="2 10">Belongs to the IPP isomerase type 1 family.</text>
</comment>
<dbReference type="PANTHER" id="PTHR10885">
    <property type="entry name" value="ISOPENTENYL-DIPHOSPHATE DELTA-ISOMERASE"/>
    <property type="match status" value="1"/>
</dbReference>
<keyword evidence="6 10" id="KW-0460">Magnesium</keyword>
<keyword evidence="8 10" id="KW-0414">Isoprene biosynthesis</keyword>
<protein>
    <recommendedName>
        <fullName evidence="3 10">Isopentenyl-diphosphate Delta-isomerase</fullName>
        <shortName evidence="10">IPP isomerase</shortName>
        <ecNumber evidence="3 10">5.3.3.2</ecNumber>
    </recommendedName>
    <alternativeName>
        <fullName evidence="10">IPP:DMAPP isomerase</fullName>
    </alternativeName>
    <alternativeName>
        <fullName evidence="10">Isopentenyl pyrophosphate isomerase</fullName>
    </alternativeName>
</protein>
<dbReference type="EMBL" id="CP133270">
    <property type="protein sequence ID" value="WVX66837.1"/>
    <property type="molecule type" value="Genomic_DNA"/>
</dbReference>
<gene>
    <name evidence="10" type="primary">idi</name>
    <name evidence="12" type="ORF">Bealeia1_01025</name>
</gene>
<evidence type="ECO:0000313" key="13">
    <source>
        <dbReference type="Proteomes" id="UP001330434"/>
    </source>
</evidence>
<dbReference type="InterPro" id="IPR056375">
    <property type="entry name" value="Idi_bact"/>
</dbReference>
<dbReference type="Gene3D" id="3.90.79.10">
    <property type="entry name" value="Nucleoside Triphosphate Pyrophosphohydrolase"/>
    <property type="match status" value="1"/>
</dbReference>
<evidence type="ECO:0000313" key="12">
    <source>
        <dbReference type="EMBL" id="WVX66837.1"/>
    </source>
</evidence>
<accession>A0ABZ2C308</accession>
<dbReference type="PANTHER" id="PTHR10885:SF0">
    <property type="entry name" value="ISOPENTENYL-DIPHOSPHATE DELTA-ISOMERASE"/>
    <property type="match status" value="1"/>
</dbReference>
<keyword evidence="4 10" id="KW-0963">Cytoplasm</keyword>
<feature type="domain" description="Nudix hydrolase" evidence="11">
    <location>
        <begin position="32"/>
        <end position="164"/>
    </location>
</feature>
<comment type="catalytic activity">
    <reaction evidence="10">
        <text>isopentenyl diphosphate = dimethylallyl diphosphate</text>
        <dbReference type="Rhea" id="RHEA:23284"/>
        <dbReference type="ChEBI" id="CHEBI:57623"/>
        <dbReference type="ChEBI" id="CHEBI:128769"/>
        <dbReference type="EC" id="5.3.3.2"/>
    </reaction>
</comment>
<dbReference type="Pfam" id="PF00293">
    <property type="entry name" value="NUDIX"/>
    <property type="match status" value="1"/>
</dbReference>
<dbReference type="NCBIfam" id="TIGR02150">
    <property type="entry name" value="IPP_isom_1"/>
    <property type="match status" value="1"/>
</dbReference>
<dbReference type="InterPro" id="IPR015797">
    <property type="entry name" value="NUDIX_hydrolase-like_dom_sf"/>
</dbReference>
<feature type="binding site" evidence="10">
    <location>
        <position position="28"/>
    </location>
    <ligand>
        <name>Mn(2+)</name>
        <dbReference type="ChEBI" id="CHEBI:29035"/>
    </ligand>
</feature>
<proteinExistence type="inferred from homology"/>
<comment type="function">
    <text evidence="10">Catalyzes the 1,3-allylic rearrangement of the homoallylic substrate isopentenyl (IPP) to its highly electrophilic allylic isomer, dimethylallyl diphosphate (DMAPP).</text>
</comment>
<feature type="binding site" evidence="10">
    <location>
        <position position="89"/>
    </location>
    <ligand>
        <name>Mg(2+)</name>
        <dbReference type="ChEBI" id="CHEBI:18420"/>
    </ligand>
</feature>
<dbReference type="CDD" id="cd02885">
    <property type="entry name" value="NUDIX_IPP_Isomerase"/>
    <property type="match status" value="1"/>
</dbReference>
<feature type="active site" evidence="10">
    <location>
        <position position="69"/>
    </location>
</feature>
<keyword evidence="9 10" id="KW-0413">Isomerase</keyword>
<dbReference type="EC" id="5.3.3.2" evidence="3 10"/>
<feature type="binding site" evidence="10">
    <location>
        <position position="114"/>
    </location>
    <ligand>
        <name>Mn(2+)</name>
        <dbReference type="ChEBI" id="CHEBI:29035"/>
    </ligand>
</feature>
<evidence type="ECO:0000256" key="10">
    <source>
        <dbReference type="HAMAP-Rule" id="MF_00202"/>
    </source>
</evidence>
<evidence type="ECO:0000256" key="7">
    <source>
        <dbReference type="ARBA" id="ARBA00023211"/>
    </source>
</evidence>